<proteinExistence type="inferred from homology"/>
<reference evidence="2" key="1">
    <citation type="journal article" date="2023" name="Front. Mar. Sci.">
        <title>A new Merluccius polli reference genome to investigate the effects of global change in West African waters.</title>
        <authorList>
            <person name="Mateo J.L."/>
            <person name="Blanco-Fernandez C."/>
            <person name="Garcia-Vazquez E."/>
            <person name="Machado-Schiaffino G."/>
        </authorList>
    </citation>
    <scope>NUCLEOTIDE SEQUENCE</scope>
    <source>
        <strain evidence="2">C29</strain>
        <tissue evidence="2">Fin</tissue>
    </source>
</reference>
<evidence type="ECO:0000313" key="2">
    <source>
        <dbReference type="EMBL" id="KAK0142184.1"/>
    </source>
</evidence>
<name>A0AA47MKY2_MERPO</name>
<dbReference type="EMBL" id="JAOPHQ010003704">
    <property type="protein sequence ID" value="KAK0142184.1"/>
    <property type="molecule type" value="Genomic_DNA"/>
</dbReference>
<accession>A0AA47MKY2</accession>
<gene>
    <name evidence="2" type="primary">RRN3</name>
    <name evidence="2" type="ORF">N1851_020120</name>
</gene>
<dbReference type="Proteomes" id="UP001174136">
    <property type="component" value="Unassembled WGS sequence"/>
</dbReference>
<protein>
    <submittedName>
        <fullName evidence="2">RNA polymerase I-specific transcription initiation factor RRN3</fullName>
    </submittedName>
</protein>
<dbReference type="AlphaFoldDB" id="A0AA47MKY2"/>
<organism evidence="2 3">
    <name type="scientific">Merluccius polli</name>
    <name type="common">Benguela hake</name>
    <name type="synonym">Merluccius cadenati</name>
    <dbReference type="NCBI Taxonomy" id="89951"/>
    <lineage>
        <taxon>Eukaryota</taxon>
        <taxon>Metazoa</taxon>
        <taxon>Chordata</taxon>
        <taxon>Craniata</taxon>
        <taxon>Vertebrata</taxon>
        <taxon>Euteleostomi</taxon>
        <taxon>Actinopterygii</taxon>
        <taxon>Neopterygii</taxon>
        <taxon>Teleostei</taxon>
        <taxon>Neoteleostei</taxon>
        <taxon>Acanthomorphata</taxon>
        <taxon>Zeiogadaria</taxon>
        <taxon>Gadariae</taxon>
        <taxon>Gadiformes</taxon>
        <taxon>Gadoidei</taxon>
        <taxon>Merlucciidae</taxon>
        <taxon>Merluccius</taxon>
    </lineage>
</organism>
<keyword evidence="2" id="KW-0648">Protein biosynthesis</keyword>
<keyword evidence="3" id="KW-1185">Reference proteome</keyword>
<comment type="similarity">
    <text evidence="1">Belongs to the RRN3 family.</text>
</comment>
<dbReference type="GO" id="GO:0001181">
    <property type="term" value="F:RNA polymerase I general transcription initiation factor activity"/>
    <property type="evidence" value="ECO:0007669"/>
    <property type="project" value="InterPro"/>
</dbReference>
<dbReference type="GO" id="GO:0003743">
    <property type="term" value="F:translation initiation factor activity"/>
    <property type="evidence" value="ECO:0007669"/>
    <property type="project" value="UniProtKB-KW"/>
</dbReference>
<dbReference type="GO" id="GO:0005634">
    <property type="term" value="C:nucleus"/>
    <property type="evidence" value="ECO:0007669"/>
    <property type="project" value="TreeGrafter"/>
</dbReference>
<dbReference type="InterPro" id="IPR007991">
    <property type="entry name" value="RNA_pol_I_trans_ini_fac_RRN3"/>
</dbReference>
<evidence type="ECO:0000313" key="3">
    <source>
        <dbReference type="Proteomes" id="UP001174136"/>
    </source>
</evidence>
<dbReference type="Pfam" id="PF05327">
    <property type="entry name" value="RRN3"/>
    <property type="match status" value="2"/>
</dbReference>
<evidence type="ECO:0000256" key="1">
    <source>
        <dbReference type="ARBA" id="ARBA00010098"/>
    </source>
</evidence>
<dbReference type="GO" id="GO:0006361">
    <property type="term" value="P:transcription initiation at RNA polymerase I promoter"/>
    <property type="evidence" value="ECO:0007669"/>
    <property type="project" value="InterPro"/>
</dbReference>
<keyword evidence="2" id="KW-0396">Initiation factor</keyword>
<comment type="caution">
    <text evidence="2">The sequence shown here is derived from an EMBL/GenBank/DDBJ whole genome shotgun (WGS) entry which is preliminary data.</text>
</comment>
<sequence>MLKLPISSLNEEFMGGPAIATQRSTRPASNPSLWENLLVGTVTRRRAGLGSSITPCNDKAKEKDWRAMIQEEDEDEPGNKCTGSGLTAHPVAEKLDSLMVVMLAYIRDVCLPKGALDVERTKELFRDLLSIFDKLILPTHASCHVQYILFYLCSFRVALAEAFLEHLWKILQSPSYAPVLRQAAAGYIGSLLARASFLPVVTAFDLTPPVLPPSGVSTTILHGFLHSPTSQRLIADTTHKLDGICPDAPKFILGDFNKCEFGRTLRTYEQYVTCSTTQKNTTIDLCYGSIGGAYRSIPMPALGASYHNSVYLMPVYKPSFRRSEHKERTVKMWSEDSISSLQACFECTEWDCFRDSTDNIDKLVDTVLSYITFCVDSVIPTRNSVHFPNNKPWVTKELKYVINKKKRTFYTGDPWEKKAASKDKGQISQIWKRSTIIPVAKSKHPKELKDFRPVALTSLVMNIFEKMIKDEIMYLVSGKLDPLQFAYQTGKSVDDAKLFILNTITVRACTDLLVQWIHSYIDSQDSSGRQACCDVTLHGPFYTACQAVFYALIFRHRAILEDMKKGLAYLQGLNLERVVMCQLNPLNVCLPAVIKLFAAFTR</sequence>
<dbReference type="PANTHER" id="PTHR12790">
    <property type="entry name" value="TRANSCRIPTION INITIATION FACTOR IA RRN3"/>
    <property type="match status" value="1"/>
</dbReference>
<dbReference type="GO" id="GO:0001042">
    <property type="term" value="F:RNA polymerase I core binding"/>
    <property type="evidence" value="ECO:0007669"/>
    <property type="project" value="TreeGrafter"/>
</dbReference>
<dbReference type="PANTHER" id="PTHR12790:SF0">
    <property type="entry name" value="RNA POLYMERASE I-SPECIFIC TRANSCRIPTION INITIATION FACTOR RRN3-RELATED"/>
    <property type="match status" value="1"/>
</dbReference>